<dbReference type="PROSITE" id="PS50975">
    <property type="entry name" value="ATP_GRASP"/>
    <property type="match status" value="1"/>
</dbReference>
<dbReference type="PANTHER" id="PTHR23132">
    <property type="entry name" value="D-ALANINE--D-ALANINE LIGASE"/>
    <property type="match status" value="1"/>
</dbReference>
<evidence type="ECO:0000256" key="10">
    <source>
        <dbReference type="ARBA" id="ARBA00022960"/>
    </source>
</evidence>
<evidence type="ECO:0000256" key="3">
    <source>
        <dbReference type="ARBA" id="ARBA00004496"/>
    </source>
</evidence>
<dbReference type="GO" id="GO:0046872">
    <property type="term" value="F:metal ion binding"/>
    <property type="evidence" value="ECO:0007669"/>
    <property type="project" value="InterPro"/>
</dbReference>
<keyword evidence="6" id="KW-0963">Cytoplasm</keyword>
<dbReference type="RefSeq" id="WP_140944504.1">
    <property type="nucleotide sequence ID" value="NZ_FAOO01000004.1"/>
</dbReference>
<evidence type="ECO:0000256" key="8">
    <source>
        <dbReference type="ARBA" id="ARBA00022741"/>
    </source>
</evidence>
<evidence type="ECO:0000256" key="5">
    <source>
        <dbReference type="ARBA" id="ARBA00012216"/>
    </source>
</evidence>
<evidence type="ECO:0000256" key="6">
    <source>
        <dbReference type="ARBA" id="ARBA00022490"/>
    </source>
</evidence>
<dbReference type="Gene3D" id="3.30.470.20">
    <property type="entry name" value="ATP-grasp fold, B domain"/>
    <property type="match status" value="1"/>
</dbReference>
<evidence type="ECO:0000256" key="12">
    <source>
        <dbReference type="ARBA" id="ARBA00023316"/>
    </source>
</evidence>
<comment type="similarity">
    <text evidence="4">Belongs to the D-alanine--D-alanine ligase family.</text>
</comment>
<evidence type="ECO:0000256" key="2">
    <source>
        <dbReference type="ARBA" id="ARBA00001946"/>
    </source>
</evidence>
<keyword evidence="12" id="KW-0961">Cell wall biogenesis/degradation</keyword>
<evidence type="ECO:0000256" key="1">
    <source>
        <dbReference type="ARBA" id="ARBA00001936"/>
    </source>
</evidence>
<keyword evidence="10" id="KW-0133">Cell shape</keyword>
<dbReference type="PANTHER" id="PTHR23132:SF23">
    <property type="entry name" value="D-ALANINE--D-ALANINE LIGASE B"/>
    <property type="match status" value="1"/>
</dbReference>
<keyword evidence="17" id="KW-1185">Reference proteome</keyword>
<gene>
    <name evidence="16" type="ORF">JGI1_00716</name>
</gene>
<dbReference type="InterPro" id="IPR016185">
    <property type="entry name" value="PreATP-grasp_dom_sf"/>
</dbReference>
<comment type="cofactor">
    <cofactor evidence="2">
        <name>Mg(2+)</name>
        <dbReference type="ChEBI" id="CHEBI:18420"/>
    </cofactor>
</comment>
<dbReference type="Proteomes" id="UP000320623">
    <property type="component" value="Unassembled WGS sequence"/>
</dbReference>
<dbReference type="GO" id="GO:0009252">
    <property type="term" value="P:peptidoglycan biosynthetic process"/>
    <property type="evidence" value="ECO:0007669"/>
    <property type="project" value="UniProtKB-KW"/>
</dbReference>
<accession>A0A0S4MZE7</accession>
<evidence type="ECO:0000256" key="14">
    <source>
        <dbReference type="PROSITE-ProRule" id="PRU00409"/>
    </source>
</evidence>
<dbReference type="Pfam" id="PF07478">
    <property type="entry name" value="Dala_Dala_lig_C"/>
    <property type="match status" value="1"/>
</dbReference>
<dbReference type="GO" id="GO:0008716">
    <property type="term" value="F:D-alanine-D-alanine ligase activity"/>
    <property type="evidence" value="ECO:0007669"/>
    <property type="project" value="UniProtKB-EC"/>
</dbReference>
<dbReference type="PROSITE" id="PS00844">
    <property type="entry name" value="DALA_DALA_LIGASE_2"/>
    <property type="match status" value="1"/>
</dbReference>
<evidence type="ECO:0000313" key="16">
    <source>
        <dbReference type="EMBL" id="CUU03350.1"/>
    </source>
</evidence>
<dbReference type="Gene3D" id="3.40.50.20">
    <property type="match status" value="1"/>
</dbReference>
<evidence type="ECO:0000256" key="7">
    <source>
        <dbReference type="ARBA" id="ARBA00022598"/>
    </source>
</evidence>
<evidence type="ECO:0000256" key="13">
    <source>
        <dbReference type="ARBA" id="ARBA00047614"/>
    </source>
</evidence>
<dbReference type="STRING" id="1643428.GCA_001442855_00696"/>
<dbReference type="GO" id="GO:0005737">
    <property type="term" value="C:cytoplasm"/>
    <property type="evidence" value="ECO:0007669"/>
    <property type="project" value="UniProtKB-SubCell"/>
</dbReference>
<evidence type="ECO:0000256" key="9">
    <source>
        <dbReference type="ARBA" id="ARBA00022840"/>
    </source>
</evidence>
<dbReference type="InterPro" id="IPR011761">
    <property type="entry name" value="ATP-grasp"/>
</dbReference>
<dbReference type="AlphaFoldDB" id="A0A0S4MZE7"/>
<dbReference type="GO" id="GO:0071555">
    <property type="term" value="P:cell wall organization"/>
    <property type="evidence" value="ECO:0007669"/>
    <property type="project" value="UniProtKB-KW"/>
</dbReference>
<feature type="domain" description="ATP-grasp" evidence="15">
    <location>
        <begin position="139"/>
        <end position="356"/>
    </location>
</feature>
<comment type="subcellular location">
    <subcellularLocation>
        <location evidence="3">Cytoplasm</location>
    </subcellularLocation>
</comment>
<evidence type="ECO:0000313" key="17">
    <source>
        <dbReference type="Proteomes" id="UP000320623"/>
    </source>
</evidence>
<protein>
    <recommendedName>
        <fullName evidence="5">D-alanine--D-alanine ligase</fullName>
        <ecNumber evidence="5">6.3.2.4</ecNumber>
    </recommendedName>
</protein>
<dbReference type="SMART" id="SM01209">
    <property type="entry name" value="GARS_A"/>
    <property type="match status" value="1"/>
</dbReference>
<dbReference type="Gene3D" id="3.30.1490.20">
    <property type="entry name" value="ATP-grasp fold, A domain"/>
    <property type="match status" value="1"/>
</dbReference>
<keyword evidence="8 14" id="KW-0547">Nucleotide-binding</keyword>
<dbReference type="SUPFAM" id="SSF56059">
    <property type="entry name" value="Glutathione synthetase ATP-binding domain-like"/>
    <property type="match status" value="1"/>
</dbReference>
<comment type="catalytic activity">
    <reaction evidence="13">
        <text>2 D-alanine + ATP = D-alanyl-D-alanine + ADP + phosphate + H(+)</text>
        <dbReference type="Rhea" id="RHEA:11224"/>
        <dbReference type="ChEBI" id="CHEBI:15378"/>
        <dbReference type="ChEBI" id="CHEBI:30616"/>
        <dbReference type="ChEBI" id="CHEBI:43474"/>
        <dbReference type="ChEBI" id="CHEBI:57416"/>
        <dbReference type="ChEBI" id="CHEBI:57822"/>
        <dbReference type="ChEBI" id="CHEBI:456216"/>
        <dbReference type="EC" id="6.3.2.4"/>
    </reaction>
</comment>
<evidence type="ECO:0000256" key="11">
    <source>
        <dbReference type="ARBA" id="ARBA00022984"/>
    </source>
</evidence>
<keyword evidence="11" id="KW-0573">Peptidoglycan synthesis</keyword>
<dbReference type="InterPro" id="IPR000291">
    <property type="entry name" value="D-Ala_lig_Van_CS"/>
</dbReference>
<dbReference type="GO" id="GO:0005524">
    <property type="term" value="F:ATP binding"/>
    <property type="evidence" value="ECO:0007669"/>
    <property type="project" value="UniProtKB-UniRule"/>
</dbReference>
<name>A0A0S4MZE7_9BACT</name>
<proteinExistence type="inferred from homology"/>
<keyword evidence="9 14" id="KW-0067">ATP-binding</keyword>
<evidence type="ECO:0000259" key="15">
    <source>
        <dbReference type="PROSITE" id="PS50975"/>
    </source>
</evidence>
<reference evidence="17" key="1">
    <citation type="submission" date="2015-11" db="EMBL/GenBank/DDBJ databases">
        <authorList>
            <person name="Varghese N."/>
        </authorList>
    </citation>
    <scope>NUCLEOTIDE SEQUENCE [LARGE SCALE GENOMIC DNA]</scope>
</reference>
<dbReference type="InterPro" id="IPR013815">
    <property type="entry name" value="ATP_grasp_subdomain_1"/>
</dbReference>
<dbReference type="SUPFAM" id="SSF52440">
    <property type="entry name" value="PreATP-grasp domain"/>
    <property type="match status" value="1"/>
</dbReference>
<dbReference type="OrthoDB" id="9813261at2"/>
<dbReference type="InterPro" id="IPR011095">
    <property type="entry name" value="Dala_Dala_lig_C"/>
</dbReference>
<comment type="cofactor">
    <cofactor evidence="1">
        <name>Mn(2+)</name>
        <dbReference type="ChEBI" id="CHEBI:29035"/>
    </cofactor>
</comment>
<dbReference type="GO" id="GO:0008360">
    <property type="term" value="P:regulation of cell shape"/>
    <property type="evidence" value="ECO:0007669"/>
    <property type="project" value="UniProtKB-KW"/>
</dbReference>
<dbReference type="EC" id="6.3.2.4" evidence="5"/>
<organism evidence="16 17">
    <name type="scientific">Candidatus Thermokryptus mobilis</name>
    <dbReference type="NCBI Taxonomy" id="1643428"/>
    <lineage>
        <taxon>Bacteria</taxon>
        <taxon>Pseudomonadati</taxon>
        <taxon>Candidatus Kryptoniota</taxon>
        <taxon>Candidatus Thermokryptus</taxon>
    </lineage>
</organism>
<keyword evidence="7 16" id="KW-0436">Ligase</keyword>
<evidence type="ECO:0000256" key="4">
    <source>
        <dbReference type="ARBA" id="ARBA00010871"/>
    </source>
</evidence>
<dbReference type="EMBL" id="FAOO01000004">
    <property type="protein sequence ID" value="CUU03350.1"/>
    <property type="molecule type" value="Genomic_DNA"/>
</dbReference>
<sequence length="365" mass="41308">MHVGLVFNLKKERNSVKDSFNDDSSGDDSFSSVKLLNKKIAEKKLTIDDTYAEWDTWETINAVKSALEENHNVTLIEADEDAFEKLRKIRPDIVFNIAEGFYGVSREAQIPAILEMLNIPYTGSDPLTLAICLDKARTKEILSYYKIPTAKFFTVESLEEFDGIADLNFPLIVKPLHEGSSKGIFNSSVVSNEKELISEIERILNSYNEPALVEEFLPGREFTVAILGNGKEARVLPIIEIKFDSLPPEAKPIYSFEAKWIWDTPEKPLDIFQCPAEIDDKLKEMIEKIALSTFKVLRCRDWCRIDLRLDKEGIPNILEVNPLPGILPNPDDNSCFPKAARAAGLTYNQMINEVLNSALKRYGMI</sequence>